<dbReference type="Pfam" id="PF02826">
    <property type="entry name" value="2-Hacid_dh_C"/>
    <property type="match status" value="1"/>
</dbReference>
<comment type="caution">
    <text evidence="4">The sequence shown here is derived from an EMBL/GenBank/DDBJ whole genome shotgun (WGS) entry which is preliminary data.</text>
</comment>
<keyword evidence="1" id="KW-0560">Oxidoreductase</keyword>
<dbReference type="PANTHER" id="PTHR43333:SF1">
    <property type="entry name" value="D-ISOMER SPECIFIC 2-HYDROXYACID DEHYDROGENASE NAD-BINDING DOMAIN-CONTAINING PROTEIN"/>
    <property type="match status" value="1"/>
</dbReference>
<dbReference type="FunFam" id="3.40.50.720:FF:000363">
    <property type="entry name" value="D-isomer specific 2-hydroxyacid dehydrogenase"/>
    <property type="match status" value="1"/>
</dbReference>
<gene>
    <name evidence="4" type="ORF">C0W93_17080</name>
</gene>
<dbReference type="RefSeq" id="WP_107185808.1">
    <property type="nucleotide sequence ID" value="NZ_JAWQGC010000014.1"/>
</dbReference>
<dbReference type="SUPFAM" id="SSF52283">
    <property type="entry name" value="Formate/glycerate dehydrogenase catalytic domain-like"/>
    <property type="match status" value="1"/>
</dbReference>
<dbReference type="GO" id="GO:0051287">
    <property type="term" value="F:NAD binding"/>
    <property type="evidence" value="ECO:0007669"/>
    <property type="project" value="InterPro"/>
</dbReference>
<accession>A0A2T3KRG8</accession>
<dbReference type="SUPFAM" id="SSF51735">
    <property type="entry name" value="NAD(P)-binding Rossmann-fold domains"/>
    <property type="match status" value="1"/>
</dbReference>
<dbReference type="CDD" id="cd05300">
    <property type="entry name" value="2-Hacid_dh_1"/>
    <property type="match status" value="1"/>
</dbReference>
<dbReference type="InterPro" id="IPR036291">
    <property type="entry name" value="NAD(P)-bd_dom_sf"/>
</dbReference>
<dbReference type="PANTHER" id="PTHR43333">
    <property type="entry name" value="2-HACID_DH_C DOMAIN-CONTAINING PROTEIN"/>
    <property type="match status" value="1"/>
</dbReference>
<evidence type="ECO:0000313" key="5">
    <source>
        <dbReference type="Proteomes" id="UP000240530"/>
    </source>
</evidence>
<protein>
    <submittedName>
        <fullName evidence="4">D-2-hydroxyacid dehydrogenase</fullName>
    </submittedName>
</protein>
<evidence type="ECO:0000313" key="4">
    <source>
        <dbReference type="EMBL" id="PSV08874.1"/>
    </source>
</evidence>
<name>A0A2T3KRG8_PHOLD</name>
<feature type="domain" description="D-isomer specific 2-hydroxyacid dehydrogenase NAD-binding" evidence="3">
    <location>
        <begin position="96"/>
        <end position="268"/>
    </location>
</feature>
<keyword evidence="2" id="KW-0520">NAD</keyword>
<evidence type="ECO:0000259" key="3">
    <source>
        <dbReference type="Pfam" id="PF02826"/>
    </source>
</evidence>
<dbReference type="Proteomes" id="UP000240530">
    <property type="component" value="Unassembled WGS sequence"/>
</dbReference>
<dbReference type="InterPro" id="IPR006140">
    <property type="entry name" value="D-isomer_DH_NAD-bd"/>
</dbReference>
<sequence length="303" mass="34137">MIKVSVISKQQQRYTELLAQAQLPDLCLTEDPSQASVILADPPLIANQLHQLSQLKWLQSTFAGIDALIQPNLRQDYLLTNIKGCFGHLIGEYVIGQCLNHYRHFPQYQQQQQQAQWQPIPYQSLSTKTMAIIGTGSIGCTFATIASAFNCRVIGVNRSGKSPSNAFETIYPITQLRDALTNADIIVSTLPATAQTCDIFSSNIWSGCHQALFFNIGRGNTVIENDLIKALDTNHLAHAYLDVFKQEPLPEDHLFWHHPKISITPHIAAESFPEQVVEIFKTNYLRFHQQQKLDSLIDFKDGY</sequence>
<evidence type="ECO:0000256" key="2">
    <source>
        <dbReference type="ARBA" id="ARBA00023027"/>
    </source>
</evidence>
<proteinExistence type="predicted"/>
<dbReference type="Gene3D" id="3.40.50.720">
    <property type="entry name" value="NAD(P)-binding Rossmann-like Domain"/>
    <property type="match status" value="2"/>
</dbReference>
<dbReference type="EMBL" id="PYNS01000024">
    <property type="protein sequence ID" value="PSV08874.1"/>
    <property type="molecule type" value="Genomic_DNA"/>
</dbReference>
<evidence type="ECO:0000256" key="1">
    <source>
        <dbReference type="ARBA" id="ARBA00023002"/>
    </source>
</evidence>
<dbReference type="AlphaFoldDB" id="A0A2T3KRG8"/>
<organism evidence="4 5">
    <name type="scientific">Photobacterium leiognathi subsp. mandapamensis</name>
    <name type="common">Photobacterium mandapamensis</name>
    <dbReference type="NCBI Taxonomy" id="48408"/>
    <lineage>
        <taxon>Bacteria</taxon>
        <taxon>Pseudomonadati</taxon>
        <taxon>Pseudomonadota</taxon>
        <taxon>Gammaproteobacteria</taxon>
        <taxon>Vibrionales</taxon>
        <taxon>Vibrionaceae</taxon>
        <taxon>Photobacterium</taxon>
    </lineage>
</organism>
<reference evidence="4 5" key="1">
    <citation type="submission" date="2018-03" db="EMBL/GenBank/DDBJ databases">
        <title>Whole genome sequencing of Histamine producing bacteria.</title>
        <authorList>
            <person name="Butler K."/>
        </authorList>
    </citation>
    <scope>NUCLEOTIDE SEQUENCE [LARGE SCALE GENOMIC DNA]</scope>
    <source>
        <strain evidence="4 5">Res.4.1</strain>
    </source>
</reference>
<dbReference type="GO" id="GO:0016491">
    <property type="term" value="F:oxidoreductase activity"/>
    <property type="evidence" value="ECO:0007669"/>
    <property type="project" value="UniProtKB-KW"/>
</dbReference>